<dbReference type="Proteomes" id="UP000799779">
    <property type="component" value="Unassembled WGS sequence"/>
</dbReference>
<organism evidence="1 2">
    <name type="scientific">Amniculicola lignicola CBS 123094</name>
    <dbReference type="NCBI Taxonomy" id="1392246"/>
    <lineage>
        <taxon>Eukaryota</taxon>
        <taxon>Fungi</taxon>
        <taxon>Dikarya</taxon>
        <taxon>Ascomycota</taxon>
        <taxon>Pezizomycotina</taxon>
        <taxon>Dothideomycetes</taxon>
        <taxon>Pleosporomycetidae</taxon>
        <taxon>Pleosporales</taxon>
        <taxon>Amniculicolaceae</taxon>
        <taxon>Amniculicola</taxon>
    </lineage>
</organism>
<dbReference type="AlphaFoldDB" id="A0A6A5WZ95"/>
<proteinExistence type="predicted"/>
<name>A0A6A5WZ95_9PLEO</name>
<gene>
    <name evidence="1" type="ORF">P154DRAFT_339289</name>
</gene>
<dbReference type="EMBL" id="ML977563">
    <property type="protein sequence ID" value="KAF2005501.1"/>
    <property type="molecule type" value="Genomic_DNA"/>
</dbReference>
<evidence type="ECO:0000313" key="2">
    <source>
        <dbReference type="Proteomes" id="UP000799779"/>
    </source>
</evidence>
<accession>A0A6A5WZ95</accession>
<sequence length="253" mass="29084">MVADTCRVLQSADKPWVCRRIIETFVSSPRRITFIRHTYVQARHDHLRRSSSCLDQFTLVSRAVDAKLSISPMISIHQTAPEMSLSPFCTLDVTLIVVRNQLVEPPMEPPTRTASTIDGRSKCALHLDCIYPRAEDSLYCQFHHHAFFFITQQTKRFFGGYMLPRIQKEDIHLPVDTLHAITSNPLTKTWIIDTKFASACSELRPIIIEVVYSYIGTRKSQYHQVLLAGIAMREKRVYLQHVFTSRRPCSFGS</sequence>
<keyword evidence="2" id="KW-1185">Reference proteome</keyword>
<protein>
    <submittedName>
        <fullName evidence="1">Uncharacterized protein</fullName>
    </submittedName>
</protein>
<reference evidence="1" key="1">
    <citation type="journal article" date="2020" name="Stud. Mycol.">
        <title>101 Dothideomycetes genomes: a test case for predicting lifestyles and emergence of pathogens.</title>
        <authorList>
            <person name="Haridas S."/>
            <person name="Albert R."/>
            <person name="Binder M."/>
            <person name="Bloem J."/>
            <person name="Labutti K."/>
            <person name="Salamov A."/>
            <person name="Andreopoulos B."/>
            <person name="Baker S."/>
            <person name="Barry K."/>
            <person name="Bills G."/>
            <person name="Bluhm B."/>
            <person name="Cannon C."/>
            <person name="Castanera R."/>
            <person name="Culley D."/>
            <person name="Daum C."/>
            <person name="Ezra D."/>
            <person name="Gonzalez J."/>
            <person name="Henrissat B."/>
            <person name="Kuo A."/>
            <person name="Liang C."/>
            <person name="Lipzen A."/>
            <person name="Lutzoni F."/>
            <person name="Magnuson J."/>
            <person name="Mondo S."/>
            <person name="Nolan M."/>
            <person name="Ohm R."/>
            <person name="Pangilinan J."/>
            <person name="Park H.-J."/>
            <person name="Ramirez L."/>
            <person name="Alfaro M."/>
            <person name="Sun H."/>
            <person name="Tritt A."/>
            <person name="Yoshinaga Y."/>
            <person name="Zwiers L.-H."/>
            <person name="Turgeon B."/>
            <person name="Goodwin S."/>
            <person name="Spatafora J."/>
            <person name="Crous P."/>
            <person name="Grigoriev I."/>
        </authorList>
    </citation>
    <scope>NUCLEOTIDE SEQUENCE</scope>
    <source>
        <strain evidence="1">CBS 123094</strain>
    </source>
</reference>
<evidence type="ECO:0000313" key="1">
    <source>
        <dbReference type="EMBL" id="KAF2005501.1"/>
    </source>
</evidence>